<dbReference type="RefSeq" id="WP_133872881.1">
    <property type="nucleotide sequence ID" value="NZ_BOMD01000022.1"/>
</dbReference>
<evidence type="ECO:0000313" key="1">
    <source>
        <dbReference type="EMBL" id="TDO38399.1"/>
    </source>
</evidence>
<protein>
    <submittedName>
        <fullName evidence="1">Uncharacterized protein</fullName>
    </submittedName>
</protein>
<reference evidence="1 2" key="1">
    <citation type="submission" date="2019-03" db="EMBL/GenBank/DDBJ databases">
        <title>Sequencing the genomes of 1000 actinobacteria strains.</title>
        <authorList>
            <person name="Klenk H.-P."/>
        </authorList>
    </citation>
    <scope>NUCLEOTIDE SEQUENCE [LARGE SCALE GENOMIC DNA]</scope>
    <source>
        <strain evidence="1 2">DSM 43805</strain>
    </source>
</reference>
<sequence>MASDRSALAASVIKPRTAPVDVTDPARIARLALNALGRSVQQVADALTAAGHTGQVESSGSCPIARYLLAADPALTAVRVDGRAARLDRADETAWVRLPWPVELFVTRFDTGGYPHLIDTSCLPTPLADPGTTDGTEDRS</sequence>
<dbReference type="OrthoDB" id="3296389at2"/>
<name>A0A4R6JPZ2_9ACTN</name>
<gene>
    <name evidence="1" type="ORF">C8E87_2052</name>
</gene>
<organism evidence="1 2">
    <name type="scientific">Paractinoplanes brasiliensis</name>
    <dbReference type="NCBI Taxonomy" id="52695"/>
    <lineage>
        <taxon>Bacteria</taxon>
        <taxon>Bacillati</taxon>
        <taxon>Actinomycetota</taxon>
        <taxon>Actinomycetes</taxon>
        <taxon>Micromonosporales</taxon>
        <taxon>Micromonosporaceae</taxon>
        <taxon>Paractinoplanes</taxon>
    </lineage>
</organism>
<dbReference type="EMBL" id="SNWR01000001">
    <property type="protein sequence ID" value="TDO38399.1"/>
    <property type="molecule type" value="Genomic_DNA"/>
</dbReference>
<proteinExistence type="predicted"/>
<keyword evidence="2" id="KW-1185">Reference proteome</keyword>
<comment type="caution">
    <text evidence="1">The sequence shown here is derived from an EMBL/GenBank/DDBJ whole genome shotgun (WGS) entry which is preliminary data.</text>
</comment>
<evidence type="ECO:0000313" key="2">
    <source>
        <dbReference type="Proteomes" id="UP000294901"/>
    </source>
</evidence>
<accession>A0A4R6JPZ2</accession>
<dbReference type="AlphaFoldDB" id="A0A4R6JPZ2"/>
<dbReference type="Proteomes" id="UP000294901">
    <property type="component" value="Unassembled WGS sequence"/>
</dbReference>